<sequence>MVTTITLKISLPVASTFAFFNPARTSSAHFFLRCPSRCQLLLKGQVALRPGVPNATKFMVNTRICQCISPIADSVKGRYLSSAC</sequence>
<organism evidence="1">
    <name type="scientific">Arundo donax</name>
    <name type="common">Giant reed</name>
    <name type="synonym">Donax arundinaceus</name>
    <dbReference type="NCBI Taxonomy" id="35708"/>
    <lineage>
        <taxon>Eukaryota</taxon>
        <taxon>Viridiplantae</taxon>
        <taxon>Streptophyta</taxon>
        <taxon>Embryophyta</taxon>
        <taxon>Tracheophyta</taxon>
        <taxon>Spermatophyta</taxon>
        <taxon>Magnoliopsida</taxon>
        <taxon>Liliopsida</taxon>
        <taxon>Poales</taxon>
        <taxon>Poaceae</taxon>
        <taxon>PACMAD clade</taxon>
        <taxon>Arundinoideae</taxon>
        <taxon>Arundineae</taxon>
        <taxon>Arundo</taxon>
    </lineage>
</organism>
<reference evidence="1" key="2">
    <citation type="journal article" date="2015" name="Data Brief">
        <title>Shoot transcriptome of the giant reed, Arundo donax.</title>
        <authorList>
            <person name="Barrero R.A."/>
            <person name="Guerrero F.D."/>
            <person name="Moolhuijzen P."/>
            <person name="Goolsby J.A."/>
            <person name="Tidwell J."/>
            <person name="Bellgard S.E."/>
            <person name="Bellgard M.I."/>
        </authorList>
    </citation>
    <scope>NUCLEOTIDE SEQUENCE</scope>
    <source>
        <tissue evidence="1">Shoot tissue taken approximately 20 cm above the soil surface</tissue>
    </source>
</reference>
<name>A0A0A8XZB7_ARUDO</name>
<dbReference type="AlphaFoldDB" id="A0A0A8XZB7"/>
<proteinExistence type="predicted"/>
<reference evidence="1" key="1">
    <citation type="submission" date="2014-09" db="EMBL/GenBank/DDBJ databases">
        <authorList>
            <person name="Magalhaes I.L.F."/>
            <person name="Oliveira U."/>
            <person name="Santos F.R."/>
            <person name="Vidigal T.H.D.A."/>
            <person name="Brescovit A.D."/>
            <person name="Santos A.J."/>
        </authorList>
    </citation>
    <scope>NUCLEOTIDE SEQUENCE</scope>
    <source>
        <tissue evidence="1">Shoot tissue taken approximately 20 cm above the soil surface</tissue>
    </source>
</reference>
<evidence type="ECO:0000313" key="1">
    <source>
        <dbReference type="EMBL" id="JAD19349.1"/>
    </source>
</evidence>
<dbReference type="EMBL" id="GBRH01278546">
    <property type="protein sequence ID" value="JAD19349.1"/>
    <property type="molecule type" value="Transcribed_RNA"/>
</dbReference>
<protein>
    <submittedName>
        <fullName evidence="1">Uncharacterized protein</fullName>
    </submittedName>
</protein>
<accession>A0A0A8XZB7</accession>